<keyword evidence="4" id="KW-1185">Reference proteome</keyword>
<reference evidence="4" key="1">
    <citation type="journal article" date="2023" name="Commun. Biol.">
        <title>Genome analysis of Parmales, the sister group of diatoms, reveals the evolutionary specialization of diatoms from phago-mixotrophs to photoautotrophs.</title>
        <authorList>
            <person name="Ban H."/>
            <person name="Sato S."/>
            <person name="Yoshikawa S."/>
            <person name="Yamada K."/>
            <person name="Nakamura Y."/>
            <person name="Ichinomiya M."/>
            <person name="Sato N."/>
            <person name="Blanc-Mathieu R."/>
            <person name="Endo H."/>
            <person name="Kuwata A."/>
            <person name="Ogata H."/>
        </authorList>
    </citation>
    <scope>NUCLEOTIDE SEQUENCE [LARGE SCALE GENOMIC DNA]</scope>
</reference>
<evidence type="ECO:0000313" key="4">
    <source>
        <dbReference type="Proteomes" id="UP001165065"/>
    </source>
</evidence>
<dbReference type="Proteomes" id="UP001165065">
    <property type="component" value="Unassembled WGS sequence"/>
</dbReference>
<keyword evidence="1" id="KW-0812">Transmembrane</keyword>
<comment type="caution">
    <text evidence="3">The sequence shown here is derived from an EMBL/GenBank/DDBJ whole genome shotgun (WGS) entry which is preliminary data.</text>
</comment>
<keyword evidence="1" id="KW-1133">Transmembrane helix</keyword>
<proteinExistence type="predicted"/>
<feature type="transmembrane region" description="Helical" evidence="1">
    <location>
        <begin position="155"/>
        <end position="175"/>
    </location>
</feature>
<evidence type="ECO:0000256" key="2">
    <source>
        <dbReference type="SAM" id="SignalP"/>
    </source>
</evidence>
<name>A0A9W7FWX8_9STRA</name>
<evidence type="ECO:0000256" key="1">
    <source>
        <dbReference type="SAM" id="Phobius"/>
    </source>
</evidence>
<keyword evidence="1" id="KW-0472">Membrane</keyword>
<gene>
    <name evidence="3" type="ORF">TrCOL_g9737</name>
</gene>
<organism evidence="3 4">
    <name type="scientific">Triparma columacea</name>
    <dbReference type="NCBI Taxonomy" id="722753"/>
    <lineage>
        <taxon>Eukaryota</taxon>
        <taxon>Sar</taxon>
        <taxon>Stramenopiles</taxon>
        <taxon>Ochrophyta</taxon>
        <taxon>Bolidophyceae</taxon>
        <taxon>Parmales</taxon>
        <taxon>Triparmaceae</taxon>
        <taxon>Triparma</taxon>
    </lineage>
</organism>
<feature type="chain" id="PRO_5040808039" evidence="2">
    <location>
        <begin position="26"/>
        <end position="180"/>
    </location>
</feature>
<protein>
    <submittedName>
        <fullName evidence="3">Uncharacterized protein</fullName>
    </submittedName>
</protein>
<dbReference type="AlphaFoldDB" id="A0A9W7FWX8"/>
<keyword evidence="2" id="KW-0732">Signal</keyword>
<dbReference type="EMBL" id="BRYA01000520">
    <property type="protein sequence ID" value="GMI20742.1"/>
    <property type="molecule type" value="Genomic_DNA"/>
</dbReference>
<feature type="signal peptide" evidence="2">
    <location>
        <begin position="1"/>
        <end position="25"/>
    </location>
</feature>
<accession>A0A9W7FWX8</accession>
<evidence type="ECO:0000313" key="3">
    <source>
        <dbReference type="EMBL" id="GMI20742.1"/>
    </source>
</evidence>
<dbReference type="OrthoDB" id="204467at2759"/>
<sequence>MVCMTTSSMISMLFLLTMCFYASNAFSPKYPVALSMRSVTNSQNHKNRAGELEIVSRSRLQASPRFDTDTVKRGIASVLLIGSLASGSNVVGAFESPAYAPQTVGVNHVLVTGQSAPSRDLLSLSSSSVTMADTLSAKPKPTAEEIKKKKDNFNFWFWGGGFVAPFLATFYYFGLKFWEK</sequence>